<evidence type="ECO:0008006" key="3">
    <source>
        <dbReference type="Google" id="ProtNLM"/>
    </source>
</evidence>
<keyword evidence="2" id="KW-1185">Reference proteome</keyword>
<dbReference type="EMBL" id="CM002295">
    <property type="protein sequence ID" value="ESW12663.1"/>
    <property type="molecule type" value="Genomic_DNA"/>
</dbReference>
<dbReference type="SUPFAM" id="SSF52058">
    <property type="entry name" value="L domain-like"/>
    <property type="match status" value="1"/>
</dbReference>
<accession>V7B743</accession>
<evidence type="ECO:0000313" key="2">
    <source>
        <dbReference type="Proteomes" id="UP000000226"/>
    </source>
</evidence>
<dbReference type="Gramene" id="ESW12663">
    <property type="protein sequence ID" value="ESW12663"/>
    <property type="gene ID" value="PHAVU_008G131800g"/>
</dbReference>
<dbReference type="InterPro" id="IPR032675">
    <property type="entry name" value="LRR_dom_sf"/>
</dbReference>
<dbReference type="PANTHER" id="PTHR31900">
    <property type="entry name" value="F-BOX/RNI SUPERFAMILY PROTEIN-RELATED"/>
    <property type="match status" value="1"/>
</dbReference>
<dbReference type="Proteomes" id="UP000000226">
    <property type="component" value="Chromosome 8"/>
</dbReference>
<protein>
    <recommendedName>
        <fullName evidence="3">F-box domain-containing protein</fullName>
    </recommendedName>
</protein>
<evidence type="ECO:0000313" key="1">
    <source>
        <dbReference type="EMBL" id="ESW12663.1"/>
    </source>
</evidence>
<sequence length="176" mass="20436">MEFLSIRQVVQSSVLSKRWKNIWKSLATLSFKPFNEIHKYNRSLSHVLSNRDHYVFLHNLHLTVFISIAPKLLNDAIKYVALHHLQKLTLYIDFKFKEISNSFVPLIFNCQSLTFLDIFISSSRSSLKLPPSLLLPSLETFHLSNVTFSARDNDCVEPFSTCTSLTTLMLRHSMHH</sequence>
<reference evidence="2" key="1">
    <citation type="journal article" date="2014" name="Nat. Genet.">
        <title>A reference genome for common bean and genome-wide analysis of dual domestications.</title>
        <authorList>
            <person name="Schmutz J."/>
            <person name="McClean P.E."/>
            <person name="Mamidi S."/>
            <person name="Wu G.A."/>
            <person name="Cannon S.B."/>
            <person name="Grimwood J."/>
            <person name="Jenkins J."/>
            <person name="Shu S."/>
            <person name="Song Q."/>
            <person name="Chavarro C."/>
            <person name="Torres-Torres M."/>
            <person name="Geffroy V."/>
            <person name="Moghaddam S.M."/>
            <person name="Gao D."/>
            <person name="Abernathy B."/>
            <person name="Barry K."/>
            <person name="Blair M."/>
            <person name="Brick M.A."/>
            <person name="Chovatia M."/>
            <person name="Gepts P."/>
            <person name="Goodstein D.M."/>
            <person name="Gonzales M."/>
            <person name="Hellsten U."/>
            <person name="Hyten D.L."/>
            <person name="Jia G."/>
            <person name="Kelly J.D."/>
            <person name="Kudrna D."/>
            <person name="Lee R."/>
            <person name="Richard M.M."/>
            <person name="Miklas P.N."/>
            <person name="Osorno J.M."/>
            <person name="Rodrigues J."/>
            <person name="Thareau V."/>
            <person name="Urrea C.A."/>
            <person name="Wang M."/>
            <person name="Yu Y."/>
            <person name="Zhang M."/>
            <person name="Wing R.A."/>
            <person name="Cregan P.B."/>
            <person name="Rokhsar D.S."/>
            <person name="Jackson S.A."/>
        </authorList>
    </citation>
    <scope>NUCLEOTIDE SEQUENCE [LARGE SCALE GENOMIC DNA]</scope>
    <source>
        <strain evidence="2">cv. G19833</strain>
    </source>
</reference>
<organism evidence="1 2">
    <name type="scientific">Phaseolus vulgaris</name>
    <name type="common">Kidney bean</name>
    <name type="synonym">French bean</name>
    <dbReference type="NCBI Taxonomy" id="3885"/>
    <lineage>
        <taxon>Eukaryota</taxon>
        <taxon>Viridiplantae</taxon>
        <taxon>Streptophyta</taxon>
        <taxon>Embryophyta</taxon>
        <taxon>Tracheophyta</taxon>
        <taxon>Spermatophyta</taxon>
        <taxon>Magnoliopsida</taxon>
        <taxon>eudicotyledons</taxon>
        <taxon>Gunneridae</taxon>
        <taxon>Pentapetalae</taxon>
        <taxon>rosids</taxon>
        <taxon>fabids</taxon>
        <taxon>Fabales</taxon>
        <taxon>Fabaceae</taxon>
        <taxon>Papilionoideae</taxon>
        <taxon>50 kb inversion clade</taxon>
        <taxon>NPAAA clade</taxon>
        <taxon>indigoferoid/millettioid clade</taxon>
        <taxon>Phaseoleae</taxon>
        <taxon>Phaseolus</taxon>
    </lineage>
</organism>
<name>V7B743_PHAVU</name>
<dbReference type="PANTHER" id="PTHR31900:SF34">
    <property type="entry name" value="EMB|CAB62440.1-RELATED"/>
    <property type="match status" value="1"/>
</dbReference>
<dbReference type="InterPro" id="IPR050232">
    <property type="entry name" value="FBL13/AtMIF1-like"/>
</dbReference>
<dbReference type="Gene3D" id="3.80.10.10">
    <property type="entry name" value="Ribonuclease Inhibitor"/>
    <property type="match status" value="1"/>
</dbReference>
<gene>
    <name evidence="1" type="ORF">PHAVU_008G131800g</name>
</gene>
<dbReference type="AlphaFoldDB" id="V7B743"/>
<proteinExistence type="predicted"/>
<dbReference type="OrthoDB" id="1435341at2759"/>